<evidence type="ECO:0000313" key="8">
    <source>
        <dbReference type="Proteomes" id="UP000800097"/>
    </source>
</evidence>
<dbReference type="InterPro" id="IPR008521">
    <property type="entry name" value="Mg_trans_NIPA"/>
</dbReference>
<dbReference type="GO" id="GO:0016020">
    <property type="term" value="C:membrane"/>
    <property type="evidence" value="ECO:0007669"/>
    <property type="project" value="UniProtKB-SubCell"/>
</dbReference>
<accession>A0A6A6J7Y1</accession>
<feature type="compositionally biased region" description="Polar residues" evidence="5">
    <location>
        <begin position="458"/>
        <end position="481"/>
    </location>
</feature>
<evidence type="ECO:0000256" key="2">
    <source>
        <dbReference type="ARBA" id="ARBA00022692"/>
    </source>
</evidence>
<feature type="transmembrane region" description="Helical" evidence="6">
    <location>
        <begin position="79"/>
        <end position="98"/>
    </location>
</feature>
<sequence length="659" mass="71869">MDPAGHVLLAAHELLARSGGIGGDTSKRPPIYKVVGIVLAISSGVFIGISFVIKKVGLLKANVKYNEEAGEGYGYLKNAWWWLGMTLMIIGEICNFVAYAFVDAILVTPMGALSVVITAILSAIFLKERLSFVGKVGCFNCIIGSVVIVINAPEQSAVANIQDMKKLVISPGFLSYAGIIIVGCTIVALWLGPKYGKRTMMVYISICSLIGGLSVVATQGLGAAIVAQIAGQSQFKEWFLYVLLVFVIATLLTEIVYLNKALNLFNAALVTPTYYVFFTSSTIVTSAILFRGFKGTPSTISTVIMGFLQICAGVVLLQLSKSAKDVPDAAVFKGDLDQVRTVAEQEEPEYEPRADTIRGSAAILRSLSRSRTEKQIAEAKRLQEEVMAPIGENEHVEFDGLRRRRTVLDPDHPGRTGTVVRHKTVHPPLGMSHFPSLDDEDDDDYHPGFFQRLRSRGKSTSTALPPTADITSPSRSTTNDSADCGGEKPGYSQAMQADTSYRPHEAHVQFAPDTEHNSRQASRDSLHPPRPLPHAAGRQFSFQNVFFRHRSDSSGHGSEHRRPTSRGSRKSSYNTGRGTEEERLGLVKGDSQVLLPIPSRDSREESPPRYTASPERMLAGTEGSGAGGVRRVDSDTSVRDFEKEEKKKREVSEGSDRFL</sequence>
<keyword evidence="8" id="KW-1185">Reference proteome</keyword>
<evidence type="ECO:0000256" key="1">
    <source>
        <dbReference type="ARBA" id="ARBA00004141"/>
    </source>
</evidence>
<dbReference type="OrthoDB" id="6428174at2759"/>
<dbReference type="PANTHER" id="PTHR12570">
    <property type="match status" value="1"/>
</dbReference>
<dbReference type="Pfam" id="PF05653">
    <property type="entry name" value="Mg_trans_NIPA"/>
    <property type="match status" value="1"/>
</dbReference>
<feature type="transmembrane region" description="Helical" evidence="6">
    <location>
        <begin position="173"/>
        <end position="191"/>
    </location>
</feature>
<evidence type="ECO:0000256" key="6">
    <source>
        <dbReference type="SAM" id="Phobius"/>
    </source>
</evidence>
<proteinExistence type="predicted"/>
<feature type="transmembrane region" description="Helical" evidence="6">
    <location>
        <begin position="264"/>
        <end position="290"/>
    </location>
</feature>
<feature type="compositionally biased region" description="Basic and acidic residues" evidence="5">
    <location>
        <begin position="630"/>
        <end position="659"/>
    </location>
</feature>
<feature type="transmembrane region" description="Helical" evidence="6">
    <location>
        <begin position="34"/>
        <end position="53"/>
    </location>
</feature>
<evidence type="ECO:0000256" key="5">
    <source>
        <dbReference type="SAM" id="MobiDB-lite"/>
    </source>
</evidence>
<evidence type="ECO:0000256" key="4">
    <source>
        <dbReference type="ARBA" id="ARBA00023136"/>
    </source>
</evidence>
<keyword evidence="4 6" id="KW-0472">Membrane</keyword>
<feature type="transmembrane region" description="Helical" evidence="6">
    <location>
        <begin position="238"/>
        <end position="258"/>
    </location>
</feature>
<dbReference type="EMBL" id="ML986526">
    <property type="protein sequence ID" value="KAF2272108.1"/>
    <property type="molecule type" value="Genomic_DNA"/>
</dbReference>
<feature type="transmembrane region" description="Helical" evidence="6">
    <location>
        <begin position="203"/>
        <end position="226"/>
    </location>
</feature>
<dbReference type="RefSeq" id="XP_033649647.1">
    <property type="nucleotide sequence ID" value="XM_033793978.1"/>
</dbReference>
<dbReference type="GeneID" id="54547153"/>
<keyword evidence="3 6" id="KW-1133">Transmembrane helix</keyword>
<feature type="compositionally biased region" description="Basic and acidic residues" evidence="5">
    <location>
        <begin position="549"/>
        <end position="562"/>
    </location>
</feature>
<dbReference type="GO" id="GO:0015095">
    <property type="term" value="F:magnesium ion transmembrane transporter activity"/>
    <property type="evidence" value="ECO:0007669"/>
    <property type="project" value="InterPro"/>
</dbReference>
<name>A0A6A6J7Y1_WESOR</name>
<dbReference type="Proteomes" id="UP000800097">
    <property type="component" value="Unassembled WGS sequence"/>
</dbReference>
<evidence type="ECO:0000313" key="7">
    <source>
        <dbReference type="EMBL" id="KAF2272108.1"/>
    </source>
</evidence>
<protein>
    <submittedName>
        <fullName evidence="7">DUF803-domain-containing protein</fullName>
    </submittedName>
</protein>
<feature type="transmembrane region" description="Helical" evidence="6">
    <location>
        <begin position="105"/>
        <end position="126"/>
    </location>
</feature>
<dbReference type="InterPro" id="IPR037185">
    <property type="entry name" value="EmrE-like"/>
</dbReference>
<dbReference type="AlphaFoldDB" id="A0A6A6J7Y1"/>
<feature type="compositionally biased region" description="Basic and acidic residues" evidence="5">
    <location>
        <begin position="501"/>
        <end position="527"/>
    </location>
</feature>
<organism evidence="7 8">
    <name type="scientific">Westerdykella ornata</name>
    <dbReference type="NCBI Taxonomy" id="318751"/>
    <lineage>
        <taxon>Eukaryota</taxon>
        <taxon>Fungi</taxon>
        <taxon>Dikarya</taxon>
        <taxon>Ascomycota</taxon>
        <taxon>Pezizomycotina</taxon>
        <taxon>Dothideomycetes</taxon>
        <taxon>Pleosporomycetidae</taxon>
        <taxon>Pleosporales</taxon>
        <taxon>Sporormiaceae</taxon>
        <taxon>Westerdykella</taxon>
    </lineage>
</organism>
<reference evidence="7" key="1">
    <citation type="journal article" date="2020" name="Stud. Mycol.">
        <title>101 Dothideomycetes genomes: a test case for predicting lifestyles and emergence of pathogens.</title>
        <authorList>
            <person name="Haridas S."/>
            <person name="Albert R."/>
            <person name="Binder M."/>
            <person name="Bloem J."/>
            <person name="Labutti K."/>
            <person name="Salamov A."/>
            <person name="Andreopoulos B."/>
            <person name="Baker S."/>
            <person name="Barry K."/>
            <person name="Bills G."/>
            <person name="Bluhm B."/>
            <person name="Cannon C."/>
            <person name="Castanera R."/>
            <person name="Culley D."/>
            <person name="Daum C."/>
            <person name="Ezra D."/>
            <person name="Gonzalez J."/>
            <person name="Henrissat B."/>
            <person name="Kuo A."/>
            <person name="Liang C."/>
            <person name="Lipzen A."/>
            <person name="Lutzoni F."/>
            <person name="Magnuson J."/>
            <person name="Mondo S."/>
            <person name="Nolan M."/>
            <person name="Ohm R."/>
            <person name="Pangilinan J."/>
            <person name="Park H.-J."/>
            <person name="Ramirez L."/>
            <person name="Alfaro M."/>
            <person name="Sun H."/>
            <person name="Tritt A."/>
            <person name="Yoshinaga Y."/>
            <person name="Zwiers L.-H."/>
            <person name="Turgeon B."/>
            <person name="Goodwin S."/>
            <person name="Spatafora J."/>
            <person name="Crous P."/>
            <person name="Grigoriev I."/>
        </authorList>
    </citation>
    <scope>NUCLEOTIDE SEQUENCE</scope>
    <source>
        <strain evidence="7">CBS 379.55</strain>
    </source>
</reference>
<dbReference type="SUPFAM" id="SSF103481">
    <property type="entry name" value="Multidrug resistance efflux transporter EmrE"/>
    <property type="match status" value="1"/>
</dbReference>
<comment type="subcellular location">
    <subcellularLocation>
        <location evidence="1">Membrane</location>
        <topology evidence="1">Multi-pass membrane protein</topology>
    </subcellularLocation>
</comment>
<feature type="region of interest" description="Disordered" evidence="5">
    <location>
        <begin position="425"/>
        <end position="659"/>
    </location>
</feature>
<gene>
    <name evidence="7" type="ORF">EI97DRAFT_233880</name>
</gene>
<evidence type="ECO:0000256" key="3">
    <source>
        <dbReference type="ARBA" id="ARBA00022989"/>
    </source>
</evidence>
<keyword evidence="2 6" id="KW-0812">Transmembrane</keyword>
<feature type="transmembrane region" description="Helical" evidence="6">
    <location>
        <begin position="302"/>
        <end position="319"/>
    </location>
</feature>
<dbReference type="PANTHER" id="PTHR12570:SF92">
    <property type="entry name" value="SPICHTHYIN, ISOFORM B"/>
    <property type="match status" value="1"/>
</dbReference>